<dbReference type="Proteomes" id="UP000076744">
    <property type="component" value="Unassembled WGS sequence"/>
</dbReference>
<sequence>MAAAEFAATYPMSPRNPGSGGQEARQLQAWIGGPEPGGGRALVVLANYGPDEGQGGFGSAMRGRQRVAASWEDLGLDTGGGYAVRNVWTGEEEQAEGGLEAELDEGESVLLWSDDIFI</sequence>
<dbReference type="Gene3D" id="2.60.40.1180">
    <property type="entry name" value="Golgi alpha-mannosidase II"/>
    <property type="match status" value="1"/>
</dbReference>
<accession>A0A167NKF4</accession>
<evidence type="ECO:0000259" key="2">
    <source>
        <dbReference type="Pfam" id="PF17801"/>
    </source>
</evidence>
<dbReference type="OrthoDB" id="5795902at2759"/>
<name>A0A167NKF4_CORFA</name>
<reference evidence="3 4" key="1">
    <citation type="journal article" date="2016" name="Genome Biol. Evol.">
        <title>Divergent and convergent evolution of fungal pathogenicity.</title>
        <authorList>
            <person name="Shang Y."/>
            <person name="Xiao G."/>
            <person name="Zheng P."/>
            <person name="Cen K."/>
            <person name="Zhan S."/>
            <person name="Wang C."/>
        </authorList>
    </citation>
    <scope>NUCLEOTIDE SEQUENCE [LARGE SCALE GENOMIC DNA]</scope>
    <source>
        <strain evidence="3 4">ARSEF 2679</strain>
    </source>
</reference>
<gene>
    <name evidence="3" type="ORF">ISF_07752</name>
</gene>
<dbReference type="STRING" id="1081104.A0A167NKF4"/>
<proteinExistence type="predicted"/>
<comment type="caution">
    <text evidence="3">The sequence shown here is derived from an EMBL/GenBank/DDBJ whole genome shotgun (WGS) entry which is preliminary data.</text>
</comment>
<protein>
    <submittedName>
        <fullName evidence="3">Alpha-galactosidase</fullName>
    </submittedName>
</protein>
<evidence type="ECO:0000256" key="1">
    <source>
        <dbReference type="SAM" id="MobiDB-lite"/>
    </source>
</evidence>
<dbReference type="SUPFAM" id="SSF51011">
    <property type="entry name" value="Glycosyl hydrolase domain"/>
    <property type="match status" value="1"/>
</dbReference>
<dbReference type="InterPro" id="IPR041233">
    <property type="entry name" value="Melibiase_C"/>
</dbReference>
<feature type="region of interest" description="Disordered" evidence="1">
    <location>
        <begin position="1"/>
        <end position="25"/>
    </location>
</feature>
<evidence type="ECO:0000313" key="4">
    <source>
        <dbReference type="Proteomes" id="UP000076744"/>
    </source>
</evidence>
<dbReference type="Pfam" id="PF17801">
    <property type="entry name" value="Melibiase_C"/>
    <property type="match status" value="1"/>
</dbReference>
<dbReference type="EMBL" id="AZHB01000024">
    <property type="protein sequence ID" value="OAA55647.1"/>
    <property type="molecule type" value="Genomic_DNA"/>
</dbReference>
<dbReference type="RefSeq" id="XP_018701371.1">
    <property type="nucleotide sequence ID" value="XM_018851355.1"/>
</dbReference>
<dbReference type="InterPro" id="IPR013780">
    <property type="entry name" value="Glyco_hydro_b"/>
</dbReference>
<evidence type="ECO:0000313" key="3">
    <source>
        <dbReference type="EMBL" id="OAA55647.1"/>
    </source>
</evidence>
<organism evidence="3 4">
    <name type="scientific">Cordyceps fumosorosea (strain ARSEF 2679)</name>
    <name type="common">Isaria fumosorosea</name>
    <dbReference type="NCBI Taxonomy" id="1081104"/>
    <lineage>
        <taxon>Eukaryota</taxon>
        <taxon>Fungi</taxon>
        <taxon>Dikarya</taxon>
        <taxon>Ascomycota</taxon>
        <taxon>Pezizomycotina</taxon>
        <taxon>Sordariomycetes</taxon>
        <taxon>Hypocreomycetidae</taxon>
        <taxon>Hypocreales</taxon>
        <taxon>Cordycipitaceae</taxon>
        <taxon>Cordyceps</taxon>
    </lineage>
</organism>
<dbReference type="GeneID" id="30024044"/>
<keyword evidence="4" id="KW-1185">Reference proteome</keyword>
<dbReference type="AlphaFoldDB" id="A0A167NKF4"/>
<feature type="domain" description="Alpha galactosidase C-terminal" evidence="2">
    <location>
        <begin position="26"/>
        <end position="111"/>
    </location>
</feature>